<gene>
    <name evidence="1" type="ORF">K402DRAFT_393256</name>
</gene>
<dbReference type="Proteomes" id="UP000800041">
    <property type="component" value="Unassembled WGS sequence"/>
</dbReference>
<reference evidence="1" key="1">
    <citation type="journal article" date="2020" name="Stud. Mycol.">
        <title>101 Dothideomycetes genomes: a test case for predicting lifestyles and emergence of pathogens.</title>
        <authorList>
            <person name="Haridas S."/>
            <person name="Albert R."/>
            <person name="Binder M."/>
            <person name="Bloem J."/>
            <person name="Labutti K."/>
            <person name="Salamov A."/>
            <person name="Andreopoulos B."/>
            <person name="Baker S."/>
            <person name="Barry K."/>
            <person name="Bills G."/>
            <person name="Bluhm B."/>
            <person name="Cannon C."/>
            <person name="Castanera R."/>
            <person name="Culley D."/>
            <person name="Daum C."/>
            <person name="Ezra D."/>
            <person name="Gonzalez J."/>
            <person name="Henrissat B."/>
            <person name="Kuo A."/>
            <person name="Liang C."/>
            <person name="Lipzen A."/>
            <person name="Lutzoni F."/>
            <person name="Magnuson J."/>
            <person name="Mondo S."/>
            <person name="Nolan M."/>
            <person name="Ohm R."/>
            <person name="Pangilinan J."/>
            <person name="Park H.-J."/>
            <person name="Ramirez L."/>
            <person name="Alfaro M."/>
            <person name="Sun H."/>
            <person name="Tritt A."/>
            <person name="Yoshinaga Y."/>
            <person name="Zwiers L.-H."/>
            <person name="Turgeon B."/>
            <person name="Goodwin S."/>
            <person name="Spatafora J."/>
            <person name="Crous P."/>
            <person name="Grigoriev I."/>
        </authorList>
    </citation>
    <scope>NUCLEOTIDE SEQUENCE</scope>
    <source>
        <strain evidence="1">CBS 113979</strain>
    </source>
</reference>
<protein>
    <submittedName>
        <fullName evidence="1">Uncharacterized protein</fullName>
    </submittedName>
</protein>
<dbReference type="EMBL" id="ML977154">
    <property type="protein sequence ID" value="KAF1987092.1"/>
    <property type="molecule type" value="Genomic_DNA"/>
</dbReference>
<keyword evidence="2" id="KW-1185">Reference proteome</keyword>
<proteinExistence type="predicted"/>
<sequence>MTSFHLNGFSFLSNLTTTSSAFRDTLCPQLWIDAVSTASNTEGAAILQALQPTDEQGKALPFRKICIFKRPPGVTREPLPLTFN</sequence>
<organism evidence="1 2">
    <name type="scientific">Aulographum hederae CBS 113979</name>
    <dbReference type="NCBI Taxonomy" id="1176131"/>
    <lineage>
        <taxon>Eukaryota</taxon>
        <taxon>Fungi</taxon>
        <taxon>Dikarya</taxon>
        <taxon>Ascomycota</taxon>
        <taxon>Pezizomycotina</taxon>
        <taxon>Dothideomycetes</taxon>
        <taxon>Pleosporomycetidae</taxon>
        <taxon>Aulographales</taxon>
        <taxon>Aulographaceae</taxon>
    </lineage>
</organism>
<name>A0A6G1H212_9PEZI</name>
<feature type="non-terminal residue" evidence="1">
    <location>
        <position position="84"/>
    </location>
</feature>
<dbReference type="AlphaFoldDB" id="A0A6G1H212"/>
<accession>A0A6G1H212</accession>
<evidence type="ECO:0000313" key="1">
    <source>
        <dbReference type="EMBL" id="KAF1987092.1"/>
    </source>
</evidence>
<evidence type="ECO:0000313" key="2">
    <source>
        <dbReference type="Proteomes" id="UP000800041"/>
    </source>
</evidence>